<keyword evidence="1" id="KW-1133">Transmembrane helix</keyword>
<dbReference type="InterPro" id="IPR004158">
    <property type="entry name" value="DUF247_pln"/>
</dbReference>
<protein>
    <submittedName>
        <fullName evidence="2">Uncharacterized protein</fullName>
    </submittedName>
</protein>
<evidence type="ECO:0000313" key="2">
    <source>
        <dbReference type="EMBL" id="PNT46727.1"/>
    </source>
</evidence>
<evidence type="ECO:0000256" key="1">
    <source>
        <dbReference type="SAM" id="Phobius"/>
    </source>
</evidence>
<evidence type="ECO:0000313" key="3">
    <source>
        <dbReference type="Proteomes" id="UP000006729"/>
    </source>
</evidence>
<dbReference type="STRING" id="3694.A0A2K2BAB6"/>
<proteinExistence type="predicted"/>
<dbReference type="Pfam" id="PF03140">
    <property type="entry name" value="DUF247"/>
    <property type="match status" value="1"/>
</dbReference>
<dbReference type="AlphaFoldDB" id="A0A2K2BAB6"/>
<organism evidence="2 3">
    <name type="scientific">Populus trichocarpa</name>
    <name type="common">Western balsam poplar</name>
    <name type="synonym">Populus balsamifera subsp. trichocarpa</name>
    <dbReference type="NCBI Taxonomy" id="3694"/>
    <lineage>
        <taxon>Eukaryota</taxon>
        <taxon>Viridiplantae</taxon>
        <taxon>Streptophyta</taxon>
        <taxon>Embryophyta</taxon>
        <taxon>Tracheophyta</taxon>
        <taxon>Spermatophyta</taxon>
        <taxon>Magnoliopsida</taxon>
        <taxon>eudicotyledons</taxon>
        <taxon>Gunneridae</taxon>
        <taxon>Pentapetalae</taxon>
        <taxon>rosids</taxon>
        <taxon>fabids</taxon>
        <taxon>Malpighiales</taxon>
        <taxon>Salicaceae</taxon>
        <taxon>Saliceae</taxon>
        <taxon>Populus</taxon>
    </lineage>
</organism>
<dbReference type="Proteomes" id="UP000006729">
    <property type="component" value="Chromosome 3"/>
</dbReference>
<accession>A0A2K2BAB6</accession>
<dbReference type="EMBL" id="CM009292">
    <property type="protein sequence ID" value="PNT46727.1"/>
    <property type="molecule type" value="Genomic_DNA"/>
</dbReference>
<reference evidence="2 3" key="1">
    <citation type="journal article" date="2006" name="Science">
        <title>The genome of black cottonwood, Populus trichocarpa (Torr. &amp; Gray).</title>
        <authorList>
            <person name="Tuskan G.A."/>
            <person name="Difazio S."/>
            <person name="Jansson S."/>
            <person name="Bohlmann J."/>
            <person name="Grigoriev I."/>
            <person name="Hellsten U."/>
            <person name="Putnam N."/>
            <person name="Ralph S."/>
            <person name="Rombauts S."/>
            <person name="Salamov A."/>
            <person name="Schein J."/>
            <person name="Sterck L."/>
            <person name="Aerts A."/>
            <person name="Bhalerao R.R."/>
            <person name="Bhalerao R.P."/>
            <person name="Blaudez D."/>
            <person name="Boerjan W."/>
            <person name="Brun A."/>
            <person name="Brunner A."/>
            <person name="Busov V."/>
            <person name="Campbell M."/>
            <person name="Carlson J."/>
            <person name="Chalot M."/>
            <person name="Chapman J."/>
            <person name="Chen G.L."/>
            <person name="Cooper D."/>
            <person name="Coutinho P.M."/>
            <person name="Couturier J."/>
            <person name="Covert S."/>
            <person name="Cronk Q."/>
            <person name="Cunningham R."/>
            <person name="Davis J."/>
            <person name="Degroeve S."/>
            <person name="Dejardin A."/>
            <person name="Depamphilis C."/>
            <person name="Detter J."/>
            <person name="Dirks B."/>
            <person name="Dubchak I."/>
            <person name="Duplessis S."/>
            <person name="Ehlting J."/>
            <person name="Ellis B."/>
            <person name="Gendler K."/>
            <person name="Goodstein D."/>
            <person name="Gribskov M."/>
            <person name="Grimwood J."/>
            <person name="Groover A."/>
            <person name="Gunter L."/>
            <person name="Hamberger B."/>
            <person name="Heinze B."/>
            <person name="Helariutta Y."/>
            <person name="Henrissat B."/>
            <person name="Holligan D."/>
            <person name="Holt R."/>
            <person name="Huang W."/>
            <person name="Islam-Faridi N."/>
            <person name="Jones S."/>
            <person name="Jones-Rhoades M."/>
            <person name="Jorgensen R."/>
            <person name="Joshi C."/>
            <person name="Kangasjarvi J."/>
            <person name="Karlsson J."/>
            <person name="Kelleher C."/>
            <person name="Kirkpatrick R."/>
            <person name="Kirst M."/>
            <person name="Kohler A."/>
            <person name="Kalluri U."/>
            <person name="Larimer F."/>
            <person name="Leebens-Mack J."/>
            <person name="Leple J.C."/>
            <person name="Locascio P."/>
            <person name="Lou Y."/>
            <person name="Lucas S."/>
            <person name="Martin F."/>
            <person name="Montanini B."/>
            <person name="Napoli C."/>
            <person name="Nelson D.R."/>
            <person name="Nelson C."/>
            <person name="Nieminen K."/>
            <person name="Nilsson O."/>
            <person name="Pereda V."/>
            <person name="Peter G."/>
            <person name="Philippe R."/>
            <person name="Pilate G."/>
            <person name="Poliakov A."/>
            <person name="Razumovskaya J."/>
            <person name="Richardson P."/>
            <person name="Rinaldi C."/>
            <person name="Ritland K."/>
            <person name="Rouze P."/>
            <person name="Ryaboy D."/>
            <person name="Schmutz J."/>
            <person name="Schrader J."/>
            <person name="Segerman B."/>
            <person name="Shin H."/>
            <person name="Siddiqui A."/>
            <person name="Sterky F."/>
            <person name="Terry A."/>
            <person name="Tsai C.J."/>
            <person name="Uberbacher E."/>
            <person name="Unneberg P."/>
            <person name="Vahala J."/>
            <person name="Wall K."/>
            <person name="Wessler S."/>
            <person name="Yang G."/>
            <person name="Yin T."/>
            <person name="Douglas C."/>
            <person name="Marra M."/>
            <person name="Sandberg G."/>
            <person name="Van de Peer Y."/>
            <person name="Rokhsar D."/>
        </authorList>
    </citation>
    <scope>NUCLEOTIDE SEQUENCE [LARGE SCALE GENOMIC DNA]</scope>
    <source>
        <strain evidence="3">cv. Nisqually</strain>
    </source>
</reference>
<keyword evidence="1" id="KW-0472">Membrane</keyword>
<sequence>MNVAGTSRMQMDSGDHVSLDIAKLAESVEGKLKTLRSFSDQCSIYRVPERLRELNGKAYTPRVISIGPLHYGKEELIEMEEHKRLYLREFLELSKVRVRDFIAAIAESETRLRSCYAETFDKLSKEEFVEMVLLDCSFLIMFFLKAFSPVIQSRYIDRIFNKPWMLDEISIDLCLLENQLPFFIVEDLFNLSKLQHHCEEYSMIKISYAFLLAAWQSWVSEEILEKINLLKVEHFVDFLRICQQPAQETQPKKLATITTPSVAELHRAGIKFKLGSSINPLLIKFDDNKGTLEIPQLKIGEHAEILFRNLQAFEQCNYDANKYVCNYITMLSLLVPDAKDVEILVKEGIIENWLHDNDAVSRLFRNLSKENVINVNNFYFSGVVEDLNKYYSKRVHKWKAALKQKYFRNPWTIISVVAAAVIVILTIIQTLKDLNKYCSKWRDKWKAALKQKYFHICFVVVCRKQVCMSLFYARHA</sequence>
<dbReference type="PANTHER" id="PTHR31170:SF17">
    <property type="match status" value="1"/>
</dbReference>
<keyword evidence="3" id="KW-1185">Reference proteome</keyword>
<name>A0A2K2BAB6_POPTR</name>
<gene>
    <name evidence="2" type="ORF">POPTR_003G209100</name>
</gene>
<feature type="transmembrane region" description="Helical" evidence="1">
    <location>
        <begin position="411"/>
        <end position="431"/>
    </location>
</feature>
<dbReference type="FunCoup" id="A0A2K2BAB6">
    <property type="interactions" value="239"/>
</dbReference>
<dbReference type="PANTHER" id="PTHR31170">
    <property type="entry name" value="BNAC04G53230D PROTEIN"/>
    <property type="match status" value="1"/>
</dbReference>
<dbReference type="InParanoid" id="A0A2K2BAB6"/>
<keyword evidence="1" id="KW-0812">Transmembrane</keyword>